<evidence type="ECO:0000259" key="12">
    <source>
        <dbReference type="Pfam" id="PF08022"/>
    </source>
</evidence>
<dbReference type="Gene3D" id="3.40.50.80">
    <property type="entry name" value="Nucleotide-binding domain of ferredoxin-NADP reductase (FNR) module"/>
    <property type="match status" value="1"/>
</dbReference>
<dbReference type="SFLD" id="SFLDS00052">
    <property type="entry name" value="Ferric_Reductase_Domain"/>
    <property type="match status" value="1"/>
</dbReference>
<evidence type="ECO:0000256" key="4">
    <source>
        <dbReference type="ARBA" id="ARBA00022827"/>
    </source>
</evidence>
<reference evidence="14" key="1">
    <citation type="submission" date="2014-03" db="EMBL/GenBank/DDBJ databases">
        <authorList>
            <person name="Casaregola S."/>
        </authorList>
    </citation>
    <scope>NUCLEOTIDE SEQUENCE [LARGE SCALE GENOMIC DNA]</scope>
    <source>
        <strain evidence="14">CLIB 918</strain>
    </source>
</reference>
<dbReference type="STRING" id="1173061.A0A0J9YHI4"/>
<evidence type="ECO:0000256" key="1">
    <source>
        <dbReference type="ARBA" id="ARBA00004141"/>
    </source>
</evidence>
<dbReference type="AlphaFoldDB" id="A0A0J9YHI4"/>
<dbReference type="GO" id="GO:0000293">
    <property type="term" value="F:ferric-chelate reductase activity"/>
    <property type="evidence" value="ECO:0007669"/>
    <property type="project" value="TreeGrafter"/>
</dbReference>
<feature type="transmembrane region" description="Helical" evidence="10">
    <location>
        <begin position="223"/>
        <end position="242"/>
    </location>
</feature>
<dbReference type="OrthoDB" id="10006946at2759"/>
<feature type="transmembrane region" description="Helical" evidence="10">
    <location>
        <begin position="24"/>
        <end position="46"/>
    </location>
</feature>
<dbReference type="Pfam" id="PF08030">
    <property type="entry name" value="NAD_binding_6"/>
    <property type="match status" value="1"/>
</dbReference>
<keyword evidence="4" id="KW-0274">FAD</keyword>
<dbReference type="SUPFAM" id="SSF52343">
    <property type="entry name" value="Ferredoxin reductase-like, C-terminal NADP-linked domain"/>
    <property type="match status" value="1"/>
</dbReference>
<dbReference type="PANTHER" id="PTHR11972:SF178">
    <property type="entry name" value="FERRIC REDUCTASE TRANSMEMBRANE COMPONENT 8-RELATED"/>
    <property type="match status" value="1"/>
</dbReference>
<keyword evidence="8" id="KW-0813">Transport</keyword>
<keyword evidence="15" id="KW-1185">Reference proteome</keyword>
<accession>A0A0J9YHI4</accession>
<evidence type="ECO:0000256" key="7">
    <source>
        <dbReference type="ARBA" id="ARBA00023002"/>
    </source>
</evidence>
<dbReference type="GO" id="GO:0005886">
    <property type="term" value="C:plasma membrane"/>
    <property type="evidence" value="ECO:0007669"/>
    <property type="project" value="TreeGrafter"/>
</dbReference>
<keyword evidence="6 10" id="KW-1133">Transmembrane helix</keyword>
<evidence type="ECO:0000259" key="13">
    <source>
        <dbReference type="Pfam" id="PF08030"/>
    </source>
</evidence>
<keyword evidence="8" id="KW-0406">Ion transport</keyword>
<dbReference type="SFLD" id="SFLDF00463">
    <property type="entry name" value="AIM14"/>
    <property type="match status" value="1"/>
</dbReference>
<dbReference type="InterPro" id="IPR039261">
    <property type="entry name" value="FNR_nucleotide-bd"/>
</dbReference>
<evidence type="ECO:0000313" key="15">
    <source>
        <dbReference type="Proteomes" id="UP000242525"/>
    </source>
</evidence>
<dbReference type="SFLD" id="SFLDG01168">
    <property type="entry name" value="Ferric_reductase_subgroup_(FRE"/>
    <property type="match status" value="1"/>
</dbReference>
<dbReference type="InterPro" id="IPR013112">
    <property type="entry name" value="FAD-bd_8"/>
</dbReference>
<dbReference type="Pfam" id="PF08022">
    <property type="entry name" value="FAD_binding_8"/>
    <property type="match status" value="1"/>
</dbReference>
<feature type="transmembrane region" description="Helical" evidence="10">
    <location>
        <begin position="199"/>
        <end position="217"/>
    </location>
</feature>
<comment type="subcellular location">
    <subcellularLocation>
        <location evidence="1">Membrane</location>
        <topology evidence="1">Multi-pass membrane protein</topology>
    </subcellularLocation>
</comment>
<organism evidence="14 15">
    <name type="scientific">Geotrichum candidum</name>
    <name type="common">Oospora lactis</name>
    <name type="synonym">Dipodascus geotrichum</name>
    <dbReference type="NCBI Taxonomy" id="1173061"/>
    <lineage>
        <taxon>Eukaryota</taxon>
        <taxon>Fungi</taxon>
        <taxon>Dikarya</taxon>
        <taxon>Ascomycota</taxon>
        <taxon>Saccharomycotina</taxon>
        <taxon>Dipodascomycetes</taxon>
        <taxon>Dipodascales</taxon>
        <taxon>Dipodascaceae</taxon>
        <taxon>Geotrichum</taxon>
    </lineage>
</organism>
<dbReference type="Proteomes" id="UP000242525">
    <property type="component" value="Unassembled WGS sequence"/>
</dbReference>
<dbReference type="InterPro" id="IPR050369">
    <property type="entry name" value="RBOH/FRE"/>
</dbReference>
<dbReference type="InterPro" id="IPR013130">
    <property type="entry name" value="Fe3_Rdtase_TM_dom"/>
</dbReference>
<keyword evidence="3 10" id="KW-0812">Transmembrane</keyword>
<protein>
    <submittedName>
        <fullName evidence="14">Similar to Saccharomyces cerevisiae YGL160W AIM14 NADPH oxidase localized to the perinuclear ER</fullName>
    </submittedName>
</protein>
<evidence type="ECO:0000256" key="3">
    <source>
        <dbReference type="ARBA" id="ARBA00022692"/>
    </source>
</evidence>
<evidence type="ECO:0000256" key="10">
    <source>
        <dbReference type="SAM" id="Phobius"/>
    </source>
</evidence>
<dbReference type="Pfam" id="PF01794">
    <property type="entry name" value="Ferric_reduct"/>
    <property type="match status" value="1"/>
</dbReference>
<gene>
    <name evidence="14" type="ORF">BN980_GECA01s04927g</name>
</gene>
<feature type="domain" description="Ferric reductase NAD binding" evidence="13">
    <location>
        <begin position="353"/>
        <end position="426"/>
    </location>
</feature>
<dbReference type="InterPro" id="IPR013121">
    <property type="entry name" value="Fe_red_NAD-bd_6"/>
</dbReference>
<keyword evidence="7" id="KW-0560">Oxidoreductase</keyword>
<keyword evidence="2" id="KW-0285">Flavoprotein</keyword>
<feature type="transmembrane region" description="Helical" evidence="10">
    <location>
        <begin position="166"/>
        <end position="187"/>
    </location>
</feature>
<keyword evidence="9 10" id="KW-0472">Membrane</keyword>
<evidence type="ECO:0000256" key="8">
    <source>
        <dbReference type="ARBA" id="ARBA00023065"/>
    </source>
</evidence>
<evidence type="ECO:0000256" key="5">
    <source>
        <dbReference type="ARBA" id="ARBA00022982"/>
    </source>
</evidence>
<sequence length="550" mass="62889">MGWSIHQKLSKHDKLLRKFVTVKYAKLTFASIAVFIAVLLLLNILLPRVHRLRRGWPYYSSKEPSRAFVLPLRFIVVFWAVALPYFLFAETRQDYLALVKRLGSVSVSMLPIVHFLALRPSPLPRMFYLQLLPLHKWLSRIFILIVIAHAILYFAIYVHLGKVRKLLITSNLCGLIACTLFIAIIFTSLKPIRRRFYNLFYSVHYFTAWVSLPLIYYHARITHAYVIIAACLLAAQACYRAFTSRHIKLPVQYISPSMFFISIPREQLPRTLQKYYSPGSHVRVSNPLYHFSTWLQSSHPYTIASLPQDPQLTLVIRKTTYPIKLRRFYALTGPYSSLPVPFFEDATRGLVKRVLFVAGGTGIAFVAPIMRHLRSLGVPVRLLWAIRDANDAKVLETLGLTDCALKEKQIEIYVTGDQTARPSAKWYMPSGAEGDESLNIDVDDDCCGGGEFKPLLSKYSYHKTYTDSPDFSTIMFNSRPVLNLRIKSWLHGVPIDTNTCCCLDQLMEMGTDLDPAGRWILASGAETLVGETEKWASSNKFSFYKDEFSM</sequence>
<evidence type="ECO:0000256" key="9">
    <source>
        <dbReference type="ARBA" id="ARBA00023136"/>
    </source>
</evidence>
<evidence type="ECO:0000256" key="6">
    <source>
        <dbReference type="ARBA" id="ARBA00022989"/>
    </source>
</evidence>
<feature type="transmembrane region" description="Helical" evidence="10">
    <location>
        <begin position="67"/>
        <end position="89"/>
    </location>
</feature>
<dbReference type="CDD" id="cd06186">
    <property type="entry name" value="NOX_Duox_like_FAD_NADP"/>
    <property type="match status" value="1"/>
</dbReference>
<proteinExistence type="predicted"/>
<evidence type="ECO:0000256" key="2">
    <source>
        <dbReference type="ARBA" id="ARBA00022630"/>
    </source>
</evidence>
<feature type="domain" description="Ferric oxidoreductase" evidence="11">
    <location>
        <begin position="102"/>
        <end position="212"/>
    </location>
</feature>
<dbReference type="GO" id="GO:0033215">
    <property type="term" value="P:reductive iron assimilation"/>
    <property type="evidence" value="ECO:0007669"/>
    <property type="project" value="TreeGrafter"/>
</dbReference>
<name>A0A0J9YHI4_GEOCN</name>
<evidence type="ECO:0000313" key="14">
    <source>
        <dbReference type="EMBL" id="CDO51355.1"/>
    </source>
</evidence>
<keyword evidence="5" id="KW-0249">Electron transport</keyword>
<dbReference type="EMBL" id="CCBN010000001">
    <property type="protein sequence ID" value="CDO51355.1"/>
    <property type="molecule type" value="Genomic_DNA"/>
</dbReference>
<feature type="transmembrane region" description="Helical" evidence="10">
    <location>
        <begin position="137"/>
        <end position="160"/>
    </location>
</feature>
<comment type="caution">
    <text evidence="14">The sequence shown here is derived from an EMBL/GenBank/DDBJ whole genome shotgun (WGS) entry which is preliminary data.</text>
</comment>
<feature type="domain" description="FAD-binding 8" evidence="12">
    <location>
        <begin position="249"/>
        <end position="319"/>
    </location>
</feature>
<dbReference type="PANTHER" id="PTHR11972">
    <property type="entry name" value="NADPH OXIDASE"/>
    <property type="match status" value="1"/>
</dbReference>
<evidence type="ECO:0000259" key="11">
    <source>
        <dbReference type="Pfam" id="PF01794"/>
    </source>
</evidence>
<feature type="transmembrane region" description="Helical" evidence="10">
    <location>
        <begin position="95"/>
        <end position="117"/>
    </location>
</feature>